<dbReference type="Proteomes" id="UP000828251">
    <property type="component" value="Unassembled WGS sequence"/>
</dbReference>
<keyword evidence="2" id="KW-1185">Reference proteome</keyword>
<gene>
    <name evidence="1" type="ORF">J1N35_025390</name>
</gene>
<accession>A0A9D3V687</accession>
<organism evidence="1 2">
    <name type="scientific">Gossypium stocksii</name>
    <dbReference type="NCBI Taxonomy" id="47602"/>
    <lineage>
        <taxon>Eukaryota</taxon>
        <taxon>Viridiplantae</taxon>
        <taxon>Streptophyta</taxon>
        <taxon>Embryophyta</taxon>
        <taxon>Tracheophyta</taxon>
        <taxon>Spermatophyta</taxon>
        <taxon>Magnoliopsida</taxon>
        <taxon>eudicotyledons</taxon>
        <taxon>Gunneridae</taxon>
        <taxon>Pentapetalae</taxon>
        <taxon>rosids</taxon>
        <taxon>malvids</taxon>
        <taxon>Malvales</taxon>
        <taxon>Malvaceae</taxon>
        <taxon>Malvoideae</taxon>
        <taxon>Gossypium</taxon>
    </lineage>
</organism>
<evidence type="ECO:0000313" key="1">
    <source>
        <dbReference type="EMBL" id="KAH1073062.1"/>
    </source>
</evidence>
<proteinExistence type="predicted"/>
<reference evidence="1 2" key="1">
    <citation type="journal article" date="2021" name="Plant Biotechnol. J.">
        <title>Multi-omics assisted identification of the key and species-specific regulatory components of drought-tolerant mechanisms in Gossypium stocksii.</title>
        <authorList>
            <person name="Yu D."/>
            <person name="Ke L."/>
            <person name="Zhang D."/>
            <person name="Wu Y."/>
            <person name="Sun Y."/>
            <person name="Mei J."/>
            <person name="Sun J."/>
            <person name="Sun Y."/>
        </authorList>
    </citation>
    <scope>NUCLEOTIDE SEQUENCE [LARGE SCALE GENOMIC DNA]</scope>
    <source>
        <strain evidence="2">cv. E1</strain>
        <tissue evidence="1">Leaf</tissue>
    </source>
</reference>
<dbReference type="AlphaFoldDB" id="A0A9D3V687"/>
<dbReference type="EMBL" id="JAIQCV010000008">
    <property type="protein sequence ID" value="KAH1073062.1"/>
    <property type="molecule type" value="Genomic_DNA"/>
</dbReference>
<feature type="non-terminal residue" evidence="1">
    <location>
        <position position="52"/>
    </location>
</feature>
<evidence type="ECO:0000313" key="2">
    <source>
        <dbReference type="Proteomes" id="UP000828251"/>
    </source>
</evidence>
<sequence length="52" mass="6201">MQGLEQLSRTKDTRWQPIVINYGLRCNDQGEEASIQLELRRNLAFNHQPLRY</sequence>
<protein>
    <submittedName>
        <fullName evidence="1">Uncharacterized protein</fullName>
    </submittedName>
</protein>
<name>A0A9D3V687_9ROSI</name>
<comment type="caution">
    <text evidence="1">The sequence shown here is derived from an EMBL/GenBank/DDBJ whole genome shotgun (WGS) entry which is preliminary data.</text>
</comment>